<dbReference type="Pfam" id="PF25577">
    <property type="entry name" value="TPR_TAF2_C"/>
    <property type="match status" value="1"/>
</dbReference>
<dbReference type="InterPro" id="IPR037813">
    <property type="entry name" value="TAF2"/>
</dbReference>
<dbReference type="Gene3D" id="2.60.40.1730">
    <property type="entry name" value="tricorn interacting facor f3 domain"/>
    <property type="match status" value="1"/>
</dbReference>
<feature type="domain" description="Peptidase M1 membrane alanine aminopeptidase" evidence="9">
    <location>
        <begin position="271"/>
        <end position="519"/>
    </location>
</feature>
<gene>
    <name evidence="12" type="ORF">OTU49_007380</name>
</gene>
<evidence type="ECO:0000313" key="12">
    <source>
        <dbReference type="EMBL" id="KAK8731586.1"/>
    </source>
</evidence>
<dbReference type="InterPro" id="IPR016024">
    <property type="entry name" value="ARM-type_fold"/>
</dbReference>
<feature type="compositionally biased region" description="Low complexity" evidence="8">
    <location>
        <begin position="1185"/>
        <end position="1210"/>
    </location>
</feature>
<evidence type="ECO:0000256" key="7">
    <source>
        <dbReference type="ARBA" id="ARBA00033345"/>
    </source>
</evidence>
<dbReference type="GO" id="GO:0005669">
    <property type="term" value="C:transcription factor TFIID complex"/>
    <property type="evidence" value="ECO:0007669"/>
    <property type="project" value="InterPro"/>
</dbReference>
<keyword evidence="5" id="KW-0804">Transcription</keyword>
<feature type="region of interest" description="Disordered" evidence="8">
    <location>
        <begin position="1123"/>
        <end position="1235"/>
    </location>
</feature>
<feature type="compositionally biased region" description="Basic and acidic residues" evidence="8">
    <location>
        <begin position="1156"/>
        <end position="1167"/>
    </location>
</feature>
<dbReference type="FunFam" id="2.60.40.1730:FF:000003">
    <property type="entry name" value="Transcription initiation factor TFIID subunit 2"/>
    <property type="match status" value="1"/>
</dbReference>
<comment type="caution">
    <text evidence="12">The sequence shown here is derived from an EMBL/GenBank/DDBJ whole genome shotgun (WGS) entry which is preliminary data.</text>
</comment>
<feature type="compositionally biased region" description="Low complexity" evidence="8">
    <location>
        <begin position="1336"/>
        <end position="1354"/>
    </location>
</feature>
<organism evidence="12 13">
    <name type="scientific">Cherax quadricarinatus</name>
    <name type="common">Australian red claw crayfish</name>
    <dbReference type="NCBI Taxonomy" id="27406"/>
    <lineage>
        <taxon>Eukaryota</taxon>
        <taxon>Metazoa</taxon>
        <taxon>Ecdysozoa</taxon>
        <taxon>Arthropoda</taxon>
        <taxon>Crustacea</taxon>
        <taxon>Multicrustacea</taxon>
        <taxon>Malacostraca</taxon>
        <taxon>Eumalacostraca</taxon>
        <taxon>Eucarida</taxon>
        <taxon>Decapoda</taxon>
        <taxon>Pleocyemata</taxon>
        <taxon>Astacidea</taxon>
        <taxon>Parastacoidea</taxon>
        <taxon>Parastacidae</taxon>
        <taxon>Cherax</taxon>
    </lineage>
</organism>
<dbReference type="InterPro" id="IPR057345">
    <property type="entry name" value="Ig-like_TAF2"/>
</dbReference>
<dbReference type="SUPFAM" id="SSF63737">
    <property type="entry name" value="Leukotriene A4 hydrolase N-terminal domain"/>
    <property type="match status" value="1"/>
</dbReference>
<dbReference type="Gene3D" id="1.10.390.10">
    <property type="entry name" value="Neutral Protease Domain 2"/>
    <property type="match status" value="1"/>
</dbReference>
<name>A0AAW0WXB6_CHEQU</name>
<dbReference type="InterPro" id="IPR057991">
    <property type="entry name" value="TPR_TAF2_C"/>
</dbReference>
<evidence type="ECO:0000256" key="2">
    <source>
        <dbReference type="ARBA" id="ARBA00010937"/>
    </source>
</evidence>
<keyword evidence="4" id="KW-0805">Transcription regulation</keyword>
<evidence type="ECO:0000259" key="10">
    <source>
        <dbReference type="Pfam" id="PF25316"/>
    </source>
</evidence>
<dbReference type="Proteomes" id="UP001445076">
    <property type="component" value="Unassembled WGS sequence"/>
</dbReference>
<dbReference type="Pfam" id="PF01433">
    <property type="entry name" value="Peptidase_M1"/>
    <property type="match status" value="1"/>
</dbReference>
<accession>A0AAW0WXB6</accession>
<keyword evidence="13" id="KW-1185">Reference proteome</keyword>
<evidence type="ECO:0000313" key="13">
    <source>
        <dbReference type="Proteomes" id="UP001445076"/>
    </source>
</evidence>
<evidence type="ECO:0000256" key="1">
    <source>
        <dbReference type="ARBA" id="ARBA00004123"/>
    </source>
</evidence>
<dbReference type="InterPro" id="IPR027268">
    <property type="entry name" value="Peptidase_M4/M1_CTD_sf"/>
</dbReference>
<dbReference type="EMBL" id="JARKIK010000060">
    <property type="protein sequence ID" value="KAK8731586.1"/>
    <property type="molecule type" value="Genomic_DNA"/>
</dbReference>
<comment type="subcellular location">
    <subcellularLocation>
        <location evidence="1">Nucleus</location>
    </subcellularLocation>
</comment>
<dbReference type="GO" id="GO:0051123">
    <property type="term" value="P:RNA polymerase II preinitiation complex assembly"/>
    <property type="evidence" value="ECO:0007669"/>
    <property type="project" value="UniProtKB-ARBA"/>
</dbReference>
<comment type="similarity">
    <text evidence="2">Belongs to the TAF2 family.</text>
</comment>
<dbReference type="CDD" id="cd09839">
    <property type="entry name" value="M1_like_TAF2"/>
    <property type="match status" value="1"/>
</dbReference>
<feature type="domain" description="Transcription initiation factor TFIID subunit 2 TPR repeats" evidence="11">
    <location>
        <begin position="644"/>
        <end position="1004"/>
    </location>
</feature>
<dbReference type="PANTHER" id="PTHR15137">
    <property type="entry name" value="TRANSCRIPTION INITIATION FACTOR TFIID"/>
    <property type="match status" value="1"/>
</dbReference>
<dbReference type="InterPro" id="IPR014782">
    <property type="entry name" value="Peptidase_M1_dom"/>
</dbReference>
<dbReference type="SUPFAM" id="SSF48371">
    <property type="entry name" value="ARM repeat"/>
    <property type="match status" value="1"/>
</dbReference>
<proteinExistence type="inferred from homology"/>
<dbReference type="GO" id="GO:0000976">
    <property type="term" value="F:transcription cis-regulatory region binding"/>
    <property type="evidence" value="ECO:0007669"/>
    <property type="project" value="TreeGrafter"/>
</dbReference>
<sequence>MKKDREIQKAYKLSHQILSLTGINFIRQTVIGFTELTLIPSKDSIRYIWLNCKQCCVYRVTLNDALEVQFQYFDPLMEVCQQDSKQRNLDYVNKCQSNGVTSVDPELGRGELVIVVPSEAQHMIQEGKPLRVGVEFSLEKPQSGLHFVVPNTDGTLVEKAAHMFSYGHENSVRLWFPCIDTWSEVCTWRLEFTVDDFMTAVSCGDLVEVVYTQDMRRKTFHYCLSTPTCAPNIGLVVGPFEIYVDPFMNEITHFCLPQLLPLMKATSKYLHEAFEFYEELLSTRYPYSCYKQVYVDEAYSTLHSYATMSILDVNLLCSNRIIDQVYETRKTMALCVAQQFFGCFLSRHAWADAWLTTGISNYLMSLYVKKHFGFNDYKDWIHSELQEIIEYEERFGGIVLDPSSSPNEPQNGPNMPMTSNNSSNKDTFYFSVKNPHACSPHYISVYYKKAHLVIRMLEFRIGQELMMQVFNKHLSLALIAVGNKGHPAGWSHMLMSTATFTKAIFTVTGKDITVFCDQWVRQGGHAKFNMKFLFNRKRNIVEMTIEQGYIGELGIRRYVGPLVVWIQELDGTFKHTLQIEHQVSKKEIVCHSKSRRNKKKKIPLCTGEEVDMDLSHLDADSPVLWLRLDPDMTMMRSVEVEQPDNQWQYQLRHERDVTAQTEAISALHRLAKQGAVTTEMRNTLNAVLENEQCFYKVRCRAAHCLTRVANAMVANWNGPPAMMQIFRKMFGSFSCPNIIRQHDFTSLQNYYILKTLPVAMAGLRNTHKACPPEVLGFLMDLFKYSDNSKNRYSDNYYRAALVDALAAAISPALVQHDPATITSDSLSEDMRRVLNEITRYLNLEKLLPCYKYTVTVSCLHAIRILQKNGHVPPKSDIFKAYAAYPQFIDVRVSAVEQIVDFLAHDGTRDDIDFLLTLAESDPVPRVRYLTLVSLAQNPPFIMGQSHKLDTEHLVERLWNIMNSGQPCDSRVRCAVLDLYYALYGRRRPACIPASEPALVLNLRKPPHPPIQNPVLVLKEEETVPQPVKETLVDISEPKAEVKTEIVEMPVEVIFTEENKNRVKEDIEVCEENVEHFTTRSVTPSVEGDMSESTTSLPGDSQDAHGGTAGNIHRLECFESDMFRTGSADSHGRSHKSKKRKKDKKHKKHKKHKHEHKDKLDKLDKFIQEENLSSGSSNPPSPGSPPSMAGSLSSSIASSMSNMQNTMSNTMPHSVSNTIPHSMSNTMPHSLSNTMSHMPLSIPNTMSHMSHSISNTMSNTMPHSMSNLLPHSMSHIVHSISNTLSHLSHNMPNTVSHSMSNPMSHMTHNMSHMSHNMPHMSHNIPHTMANTVPNTVSNTTPNTTTGTPTNSQPNNMTNNMF</sequence>
<evidence type="ECO:0000256" key="4">
    <source>
        <dbReference type="ARBA" id="ARBA00023015"/>
    </source>
</evidence>
<feature type="compositionally biased region" description="Polar residues" evidence="8">
    <location>
        <begin position="1211"/>
        <end position="1235"/>
    </location>
</feature>
<feature type="region of interest" description="Disordered" evidence="8">
    <location>
        <begin position="1336"/>
        <end position="1360"/>
    </location>
</feature>
<evidence type="ECO:0000256" key="6">
    <source>
        <dbReference type="ARBA" id="ARBA00023242"/>
    </source>
</evidence>
<reference evidence="12 13" key="1">
    <citation type="journal article" date="2024" name="BMC Genomics">
        <title>Genome assembly of redclaw crayfish (Cherax quadricarinatus) provides insights into its immune adaptation and hypoxia tolerance.</title>
        <authorList>
            <person name="Liu Z."/>
            <person name="Zheng J."/>
            <person name="Li H."/>
            <person name="Fang K."/>
            <person name="Wang S."/>
            <person name="He J."/>
            <person name="Zhou D."/>
            <person name="Weng S."/>
            <person name="Chi M."/>
            <person name="Gu Z."/>
            <person name="He J."/>
            <person name="Li F."/>
            <person name="Wang M."/>
        </authorList>
    </citation>
    <scope>NUCLEOTIDE SEQUENCE [LARGE SCALE GENOMIC DNA]</scope>
    <source>
        <strain evidence="12">ZL_2023a</strain>
    </source>
</reference>
<evidence type="ECO:0000256" key="5">
    <source>
        <dbReference type="ARBA" id="ARBA00023163"/>
    </source>
</evidence>
<evidence type="ECO:0000259" key="11">
    <source>
        <dbReference type="Pfam" id="PF25577"/>
    </source>
</evidence>
<evidence type="ECO:0000259" key="9">
    <source>
        <dbReference type="Pfam" id="PF01433"/>
    </source>
</evidence>
<keyword evidence="6" id="KW-0539">Nucleus</keyword>
<evidence type="ECO:0000256" key="8">
    <source>
        <dbReference type="SAM" id="MobiDB-lite"/>
    </source>
</evidence>
<evidence type="ECO:0000256" key="3">
    <source>
        <dbReference type="ARBA" id="ARBA00017363"/>
    </source>
</evidence>
<dbReference type="InterPro" id="IPR042097">
    <property type="entry name" value="Aminopeptidase_N-like_N_sf"/>
</dbReference>
<dbReference type="PANTHER" id="PTHR15137:SF9">
    <property type="entry name" value="TRANSCRIPTION INITIATION FACTOR TFIID SUBUNIT 2"/>
    <property type="match status" value="1"/>
</dbReference>
<feature type="compositionally biased region" description="Basic residues" evidence="8">
    <location>
        <begin position="1132"/>
        <end position="1155"/>
    </location>
</feature>
<feature type="domain" description="Transcription initiation factor TFIID subunit 2 Ig-like" evidence="10">
    <location>
        <begin position="524"/>
        <end position="643"/>
    </location>
</feature>
<protein>
    <recommendedName>
        <fullName evidence="3">Transcription initiation factor TFIID subunit 2</fullName>
    </recommendedName>
    <alternativeName>
        <fullName evidence="7">Transcription initiation factor TFIID 150 kDa subunit</fullName>
    </alternativeName>
</protein>
<feature type="region of interest" description="Disordered" evidence="8">
    <location>
        <begin position="1077"/>
        <end position="1108"/>
    </location>
</feature>
<dbReference type="GO" id="GO:0003682">
    <property type="term" value="F:chromatin binding"/>
    <property type="evidence" value="ECO:0007669"/>
    <property type="project" value="TreeGrafter"/>
</dbReference>
<dbReference type="SUPFAM" id="SSF55486">
    <property type="entry name" value="Metalloproteases ('zincins'), catalytic domain"/>
    <property type="match status" value="1"/>
</dbReference>
<dbReference type="GO" id="GO:0016251">
    <property type="term" value="F:RNA polymerase II general transcription initiation factor activity"/>
    <property type="evidence" value="ECO:0007669"/>
    <property type="project" value="TreeGrafter"/>
</dbReference>
<dbReference type="Pfam" id="PF25316">
    <property type="entry name" value="TAF2_3rd"/>
    <property type="match status" value="1"/>
</dbReference>
<dbReference type="GO" id="GO:0008237">
    <property type="term" value="F:metallopeptidase activity"/>
    <property type="evidence" value="ECO:0007669"/>
    <property type="project" value="InterPro"/>
</dbReference>
<dbReference type="GO" id="GO:0008270">
    <property type="term" value="F:zinc ion binding"/>
    <property type="evidence" value="ECO:0007669"/>
    <property type="project" value="InterPro"/>
</dbReference>